<reference evidence="1" key="1">
    <citation type="submission" date="2019-08" db="EMBL/GenBank/DDBJ databases">
        <authorList>
            <person name="Kucharzyk K."/>
            <person name="Murdoch R.W."/>
            <person name="Higgins S."/>
            <person name="Loffler F."/>
        </authorList>
    </citation>
    <scope>NUCLEOTIDE SEQUENCE</scope>
</reference>
<proteinExistence type="predicted"/>
<name>A0A645ITW8_9ZZZZ</name>
<gene>
    <name evidence="1" type="ORF">SDC9_202278</name>
</gene>
<dbReference type="AlphaFoldDB" id="A0A645ITW8"/>
<accession>A0A645ITW8</accession>
<protein>
    <submittedName>
        <fullName evidence="1">Uncharacterized protein</fullName>
    </submittedName>
</protein>
<dbReference type="EMBL" id="VSSQ01123007">
    <property type="protein sequence ID" value="MPN54607.1"/>
    <property type="molecule type" value="Genomic_DNA"/>
</dbReference>
<organism evidence="1">
    <name type="scientific">bioreactor metagenome</name>
    <dbReference type="NCBI Taxonomy" id="1076179"/>
    <lineage>
        <taxon>unclassified sequences</taxon>
        <taxon>metagenomes</taxon>
        <taxon>ecological metagenomes</taxon>
    </lineage>
</organism>
<sequence length="102" mass="11786">MDIGQRGIQFFVFNAFQKQVHHFLHLRTDRLLHRGQWRMTEFCETCSVATDDGDVLGNAYLPVGKKPHRSACHIVVGGKNRSDFQLFQGPHHFFETAFDLVQ</sequence>
<evidence type="ECO:0000313" key="1">
    <source>
        <dbReference type="EMBL" id="MPN54607.1"/>
    </source>
</evidence>
<comment type="caution">
    <text evidence="1">The sequence shown here is derived from an EMBL/GenBank/DDBJ whole genome shotgun (WGS) entry which is preliminary data.</text>
</comment>